<protein>
    <recommendedName>
        <fullName evidence="6">pantothenate kinase</fullName>
        <ecNumber evidence="6">2.7.1.33</ecNumber>
    </recommendedName>
</protein>
<evidence type="ECO:0000313" key="14">
    <source>
        <dbReference type="EMBL" id="HCB74822.1"/>
    </source>
</evidence>
<gene>
    <name evidence="14" type="ORF">DEP91_01390</name>
</gene>
<evidence type="ECO:0000256" key="13">
    <source>
        <dbReference type="ARBA" id="ARBA00022993"/>
    </source>
</evidence>
<keyword evidence="8" id="KW-0808">Transferase</keyword>
<accession>A0A3D0W845</accession>
<dbReference type="SUPFAM" id="SSF53067">
    <property type="entry name" value="Actin-like ATPase domain"/>
    <property type="match status" value="1"/>
</dbReference>
<dbReference type="InterPro" id="IPR043129">
    <property type="entry name" value="ATPase_NBD"/>
</dbReference>
<dbReference type="Proteomes" id="UP000262699">
    <property type="component" value="Unassembled WGS sequence"/>
</dbReference>
<dbReference type="UniPathway" id="UPA00241">
    <property type="reaction ID" value="UER00352"/>
</dbReference>
<evidence type="ECO:0000256" key="12">
    <source>
        <dbReference type="ARBA" id="ARBA00022958"/>
    </source>
</evidence>
<dbReference type="InterPro" id="IPR004619">
    <property type="entry name" value="Type_III_PanK"/>
</dbReference>
<comment type="caution">
    <text evidence="14">The sequence shown here is derived from an EMBL/GenBank/DDBJ whole genome shotgun (WGS) entry which is preliminary data.</text>
</comment>
<name>A0A3D0W845_9SPHN</name>
<keyword evidence="9" id="KW-0547">Nucleotide-binding</keyword>
<evidence type="ECO:0000256" key="8">
    <source>
        <dbReference type="ARBA" id="ARBA00022679"/>
    </source>
</evidence>
<comment type="cofactor">
    <cofactor evidence="2">
        <name>K(+)</name>
        <dbReference type="ChEBI" id="CHEBI:29103"/>
    </cofactor>
</comment>
<dbReference type="Pfam" id="PF03309">
    <property type="entry name" value="Pan_kinase"/>
    <property type="match status" value="1"/>
</dbReference>
<comment type="pathway">
    <text evidence="5">Cofactor biosynthesis; coenzyme A biosynthesis; CoA from (R)-pantothenate: step 1/5.</text>
</comment>
<organism evidence="14 15">
    <name type="scientific">Sphingomonas bacterium</name>
    <dbReference type="NCBI Taxonomy" id="1895847"/>
    <lineage>
        <taxon>Bacteria</taxon>
        <taxon>Pseudomonadati</taxon>
        <taxon>Pseudomonadota</taxon>
        <taxon>Alphaproteobacteria</taxon>
        <taxon>Sphingomonadales</taxon>
        <taxon>Sphingomonadaceae</taxon>
        <taxon>Sphingomonas</taxon>
    </lineage>
</organism>
<comment type="catalytic activity">
    <reaction evidence="1">
        <text>(R)-pantothenate + ATP = (R)-4'-phosphopantothenate + ADP + H(+)</text>
        <dbReference type="Rhea" id="RHEA:16373"/>
        <dbReference type="ChEBI" id="CHEBI:10986"/>
        <dbReference type="ChEBI" id="CHEBI:15378"/>
        <dbReference type="ChEBI" id="CHEBI:29032"/>
        <dbReference type="ChEBI" id="CHEBI:30616"/>
        <dbReference type="ChEBI" id="CHEBI:456216"/>
        <dbReference type="EC" id="2.7.1.33"/>
    </reaction>
</comment>
<dbReference type="GO" id="GO:0005737">
    <property type="term" value="C:cytoplasm"/>
    <property type="evidence" value="ECO:0007669"/>
    <property type="project" value="UniProtKB-SubCell"/>
</dbReference>
<reference evidence="14 15" key="1">
    <citation type="journal article" date="2018" name="Nat. Biotechnol.">
        <title>A standardized bacterial taxonomy based on genome phylogeny substantially revises the tree of life.</title>
        <authorList>
            <person name="Parks D.H."/>
            <person name="Chuvochina M."/>
            <person name="Waite D.W."/>
            <person name="Rinke C."/>
            <person name="Skarshewski A."/>
            <person name="Chaumeil P.A."/>
            <person name="Hugenholtz P."/>
        </authorList>
    </citation>
    <scope>NUCLEOTIDE SEQUENCE [LARGE SCALE GENOMIC DNA]</scope>
    <source>
        <strain evidence="14">UBA9015</strain>
    </source>
</reference>
<dbReference type="EMBL" id="DOYJ01000045">
    <property type="protein sequence ID" value="HCB74822.1"/>
    <property type="molecule type" value="Genomic_DNA"/>
</dbReference>
<evidence type="ECO:0000256" key="10">
    <source>
        <dbReference type="ARBA" id="ARBA00022777"/>
    </source>
</evidence>
<keyword evidence="13" id="KW-0173">Coenzyme A biosynthesis</keyword>
<dbReference type="GO" id="GO:0004594">
    <property type="term" value="F:pantothenate kinase activity"/>
    <property type="evidence" value="ECO:0007669"/>
    <property type="project" value="UniProtKB-EC"/>
</dbReference>
<evidence type="ECO:0000256" key="6">
    <source>
        <dbReference type="ARBA" id="ARBA00012102"/>
    </source>
</evidence>
<keyword evidence="10 14" id="KW-0418">Kinase</keyword>
<evidence type="ECO:0000256" key="1">
    <source>
        <dbReference type="ARBA" id="ARBA00001206"/>
    </source>
</evidence>
<comment type="subcellular location">
    <subcellularLocation>
        <location evidence="4">Cytoplasm</location>
    </subcellularLocation>
</comment>
<dbReference type="GO" id="GO:0015937">
    <property type="term" value="P:coenzyme A biosynthetic process"/>
    <property type="evidence" value="ECO:0007669"/>
    <property type="project" value="UniProtKB-UniPathway"/>
</dbReference>
<dbReference type="AlphaFoldDB" id="A0A3D0W845"/>
<keyword evidence="12" id="KW-0630">Potassium</keyword>
<comment type="cofactor">
    <cofactor evidence="3">
        <name>NH4(+)</name>
        <dbReference type="ChEBI" id="CHEBI:28938"/>
    </cofactor>
</comment>
<evidence type="ECO:0000313" key="15">
    <source>
        <dbReference type="Proteomes" id="UP000262699"/>
    </source>
</evidence>
<evidence type="ECO:0000256" key="9">
    <source>
        <dbReference type="ARBA" id="ARBA00022741"/>
    </source>
</evidence>
<evidence type="ECO:0000256" key="5">
    <source>
        <dbReference type="ARBA" id="ARBA00005225"/>
    </source>
</evidence>
<proteinExistence type="predicted"/>
<keyword evidence="11" id="KW-0067">ATP-binding</keyword>
<dbReference type="EC" id="2.7.1.33" evidence="6"/>
<evidence type="ECO:0000256" key="7">
    <source>
        <dbReference type="ARBA" id="ARBA00022490"/>
    </source>
</evidence>
<evidence type="ECO:0000256" key="2">
    <source>
        <dbReference type="ARBA" id="ARBA00001958"/>
    </source>
</evidence>
<evidence type="ECO:0000256" key="11">
    <source>
        <dbReference type="ARBA" id="ARBA00022840"/>
    </source>
</evidence>
<evidence type="ECO:0000256" key="4">
    <source>
        <dbReference type="ARBA" id="ARBA00004496"/>
    </source>
</evidence>
<dbReference type="GO" id="GO:0005524">
    <property type="term" value="F:ATP binding"/>
    <property type="evidence" value="ECO:0007669"/>
    <property type="project" value="UniProtKB-KW"/>
</dbReference>
<sequence length="98" mass="10677">TSWRALQSRAAKLFSVELVRPDSAVGKTTETQLQSGVLQGYEALIEGLADRLLRDAGLDDARLIATGGCMRLITLSPRFDVQPDLTLLGLFRYGQLNG</sequence>
<keyword evidence="7" id="KW-0963">Cytoplasm</keyword>
<evidence type="ECO:0000256" key="3">
    <source>
        <dbReference type="ARBA" id="ARBA00001972"/>
    </source>
</evidence>
<feature type="non-terminal residue" evidence="14">
    <location>
        <position position="1"/>
    </location>
</feature>
<dbReference type="Gene3D" id="3.30.420.40">
    <property type="match status" value="1"/>
</dbReference>